<dbReference type="Pfam" id="PF14107">
    <property type="entry name" value="DUF4280"/>
    <property type="match status" value="1"/>
</dbReference>
<dbReference type="Proteomes" id="UP000075502">
    <property type="component" value="Unassembled WGS sequence"/>
</dbReference>
<evidence type="ECO:0008006" key="3">
    <source>
        <dbReference type="Google" id="ProtNLM"/>
    </source>
</evidence>
<reference evidence="1 2" key="1">
    <citation type="submission" date="2014-02" db="EMBL/GenBank/DDBJ databases">
        <title>The small core and large imbalanced accessory genome model reveals a collaborative survival strategy of Sorangium cellulosum strains in nature.</title>
        <authorList>
            <person name="Han K."/>
            <person name="Peng R."/>
            <person name="Blom J."/>
            <person name="Li Y.-Z."/>
        </authorList>
    </citation>
    <scope>NUCLEOTIDE SEQUENCE [LARGE SCALE GENOMIC DNA]</scope>
    <source>
        <strain evidence="1 2">So0007-03</strain>
    </source>
</reference>
<organism evidence="1 2">
    <name type="scientific">Sorangium cellulosum</name>
    <name type="common">Polyangium cellulosum</name>
    <dbReference type="NCBI Taxonomy" id="56"/>
    <lineage>
        <taxon>Bacteria</taxon>
        <taxon>Pseudomonadati</taxon>
        <taxon>Myxococcota</taxon>
        <taxon>Polyangia</taxon>
        <taxon>Polyangiales</taxon>
        <taxon>Polyangiaceae</taxon>
        <taxon>Sorangium</taxon>
    </lineage>
</organism>
<comment type="caution">
    <text evidence="1">The sequence shown here is derived from an EMBL/GenBank/DDBJ whole genome shotgun (WGS) entry which is preliminary data.</text>
</comment>
<accession>A0A150TDU4</accession>
<sequence length="128" mass="13021">MVQLIVHGAKLKCSEGTSPSTLTVVPSVGVGAGEQLLATVMDHQPMVNVAPFGMCRTQANPQVAAATAAAQGVLTPQPCVPVIPAPWSPGTSAVTIQQRNALTANSKCTCAWTGSIEITDAGTEVVVL</sequence>
<gene>
    <name evidence="1" type="ORF">BE21_54325</name>
</gene>
<dbReference type="EMBL" id="JEME01002928">
    <property type="protein sequence ID" value="KYG02796.1"/>
    <property type="molecule type" value="Genomic_DNA"/>
</dbReference>
<name>A0A150TDU4_SORCE</name>
<evidence type="ECO:0000313" key="2">
    <source>
        <dbReference type="Proteomes" id="UP000075502"/>
    </source>
</evidence>
<dbReference type="AlphaFoldDB" id="A0A150TDU4"/>
<evidence type="ECO:0000313" key="1">
    <source>
        <dbReference type="EMBL" id="KYG02796.1"/>
    </source>
</evidence>
<dbReference type="InterPro" id="IPR025460">
    <property type="entry name" value="DUF4280"/>
</dbReference>
<proteinExistence type="predicted"/>
<protein>
    <recommendedName>
        <fullName evidence="3">DUF4280 domain-containing protein</fullName>
    </recommendedName>
</protein>